<organism evidence="2 3">
    <name type="scientific">Pleurodeles waltl</name>
    <name type="common">Iberian ribbed newt</name>
    <dbReference type="NCBI Taxonomy" id="8319"/>
    <lineage>
        <taxon>Eukaryota</taxon>
        <taxon>Metazoa</taxon>
        <taxon>Chordata</taxon>
        <taxon>Craniata</taxon>
        <taxon>Vertebrata</taxon>
        <taxon>Euteleostomi</taxon>
        <taxon>Amphibia</taxon>
        <taxon>Batrachia</taxon>
        <taxon>Caudata</taxon>
        <taxon>Salamandroidea</taxon>
        <taxon>Salamandridae</taxon>
        <taxon>Pleurodelinae</taxon>
        <taxon>Pleurodeles</taxon>
    </lineage>
</organism>
<keyword evidence="3" id="KW-1185">Reference proteome</keyword>
<gene>
    <name evidence="2" type="ORF">NDU88_000577</name>
</gene>
<evidence type="ECO:0000313" key="2">
    <source>
        <dbReference type="EMBL" id="KAJ1103149.1"/>
    </source>
</evidence>
<dbReference type="AlphaFoldDB" id="A0AAV7MJ97"/>
<feature type="region of interest" description="Disordered" evidence="1">
    <location>
        <begin position="34"/>
        <end position="63"/>
    </location>
</feature>
<comment type="caution">
    <text evidence="2">The sequence shown here is derived from an EMBL/GenBank/DDBJ whole genome shotgun (WGS) entry which is preliminary data.</text>
</comment>
<evidence type="ECO:0000313" key="3">
    <source>
        <dbReference type="Proteomes" id="UP001066276"/>
    </source>
</evidence>
<reference evidence="2" key="1">
    <citation type="journal article" date="2022" name="bioRxiv">
        <title>Sequencing and chromosome-scale assembly of the giantPleurodeles waltlgenome.</title>
        <authorList>
            <person name="Brown T."/>
            <person name="Elewa A."/>
            <person name="Iarovenko S."/>
            <person name="Subramanian E."/>
            <person name="Araus A.J."/>
            <person name="Petzold A."/>
            <person name="Susuki M."/>
            <person name="Suzuki K.-i.T."/>
            <person name="Hayashi T."/>
            <person name="Toyoda A."/>
            <person name="Oliveira C."/>
            <person name="Osipova E."/>
            <person name="Leigh N.D."/>
            <person name="Simon A."/>
            <person name="Yun M.H."/>
        </authorList>
    </citation>
    <scope>NUCLEOTIDE SEQUENCE</scope>
    <source>
        <strain evidence="2">20211129_DDA</strain>
        <tissue evidence="2">Liver</tissue>
    </source>
</reference>
<dbReference type="EMBL" id="JANPWB010000013">
    <property type="protein sequence ID" value="KAJ1103149.1"/>
    <property type="molecule type" value="Genomic_DNA"/>
</dbReference>
<dbReference type="Proteomes" id="UP001066276">
    <property type="component" value="Chromosome 9"/>
</dbReference>
<protein>
    <submittedName>
        <fullName evidence="2">Uncharacterized protein</fullName>
    </submittedName>
</protein>
<name>A0AAV7MJ97_PLEWA</name>
<evidence type="ECO:0000256" key="1">
    <source>
        <dbReference type="SAM" id="MobiDB-lite"/>
    </source>
</evidence>
<accession>A0AAV7MJ97</accession>
<sequence length="76" mass="8912">MRRVALNERENYGRKGIPDERIEERCSGVVMTGDREVLGKKGREQEADTRRKRSENKAKEKESCQEECDKECHQNT</sequence>
<proteinExistence type="predicted"/>